<name>A0A9E4K0R6_9GAMM</name>
<organism evidence="2 3">
    <name type="scientific">Candidatus Thiodiazotropha lotti</name>
    <dbReference type="NCBI Taxonomy" id="2792787"/>
    <lineage>
        <taxon>Bacteria</taxon>
        <taxon>Pseudomonadati</taxon>
        <taxon>Pseudomonadota</taxon>
        <taxon>Gammaproteobacteria</taxon>
        <taxon>Chromatiales</taxon>
        <taxon>Sedimenticolaceae</taxon>
        <taxon>Candidatus Thiodiazotropha</taxon>
    </lineage>
</organism>
<comment type="caution">
    <text evidence="2">The sequence shown here is derived from an EMBL/GenBank/DDBJ whole genome shotgun (WGS) entry which is preliminary data.</text>
</comment>
<proteinExistence type="predicted"/>
<gene>
    <name evidence="2" type="ORF">JAZ04_00075</name>
</gene>
<protein>
    <submittedName>
        <fullName evidence="2">DUF2914 domain-containing protein</fullName>
    </submittedName>
</protein>
<evidence type="ECO:0000259" key="1">
    <source>
        <dbReference type="Pfam" id="PF11141"/>
    </source>
</evidence>
<sequence length="176" mass="19798">MIKKLQGYKPIKQAWLAILLISIQSSLWSQEAIDSPQGSVISEEVETEAQMLLESQGIEESPVPDAYVARAVFTTAVINREPVDQVVSLDENATEVSFFTDLRNLQGRTIIHRWEFEGEVISEVNIHVGGPRWRAYSIKSLNPGEEGKWTVFVIDESGWPLHASIFQQQASDQTEN</sequence>
<dbReference type="AlphaFoldDB" id="A0A9E4K0R6"/>
<dbReference type="InterPro" id="IPR022606">
    <property type="entry name" value="DUF2914"/>
</dbReference>
<dbReference type="Pfam" id="PF11141">
    <property type="entry name" value="DUF2914"/>
    <property type="match status" value="1"/>
</dbReference>
<evidence type="ECO:0000313" key="3">
    <source>
        <dbReference type="Proteomes" id="UP000886687"/>
    </source>
</evidence>
<dbReference type="EMBL" id="JAEPDI010000001">
    <property type="protein sequence ID" value="MCG7937237.1"/>
    <property type="molecule type" value="Genomic_DNA"/>
</dbReference>
<dbReference type="Proteomes" id="UP000886687">
    <property type="component" value="Unassembled WGS sequence"/>
</dbReference>
<feature type="domain" description="DUF2914" evidence="1">
    <location>
        <begin position="109"/>
        <end position="166"/>
    </location>
</feature>
<accession>A0A9E4K0R6</accession>
<reference evidence="2" key="1">
    <citation type="journal article" date="2021" name="Proc. Natl. Acad. Sci. U.S.A.">
        <title>Global biogeography of chemosynthetic symbionts reveals both localized and globally distributed symbiont groups. .</title>
        <authorList>
            <person name="Osvatic J.T."/>
            <person name="Wilkins L.G.E."/>
            <person name="Leibrecht L."/>
            <person name="Leray M."/>
            <person name="Zauner S."/>
            <person name="Polzin J."/>
            <person name="Camacho Y."/>
            <person name="Gros O."/>
            <person name="van Gils J.A."/>
            <person name="Eisen J.A."/>
            <person name="Petersen J.M."/>
            <person name="Yuen B."/>
        </authorList>
    </citation>
    <scope>NUCLEOTIDE SEQUENCE</scope>
    <source>
        <strain evidence="2">MAGL173</strain>
    </source>
</reference>
<evidence type="ECO:0000313" key="2">
    <source>
        <dbReference type="EMBL" id="MCG7937237.1"/>
    </source>
</evidence>